<reference evidence="1" key="2">
    <citation type="submission" date="2019-06" db="EMBL/GenBank/DDBJ databases">
        <title>Genomics analysis of Aphanomyces spp. identifies a new class of oomycete effector associated with host adaptation.</title>
        <authorList>
            <person name="Gaulin E."/>
        </authorList>
    </citation>
    <scope>NUCLEOTIDE SEQUENCE</scope>
    <source>
        <strain evidence="1">CBS 578.67</strain>
    </source>
</reference>
<dbReference type="AlphaFoldDB" id="A0A485LPL1"/>
<reference evidence="2 3" key="1">
    <citation type="submission" date="2019-03" db="EMBL/GenBank/DDBJ databases">
        <authorList>
            <person name="Gaulin E."/>
            <person name="Dumas B."/>
        </authorList>
    </citation>
    <scope>NUCLEOTIDE SEQUENCE [LARGE SCALE GENOMIC DNA]</scope>
    <source>
        <strain evidence="2">CBS 568.67</strain>
    </source>
</reference>
<evidence type="ECO:0000313" key="1">
    <source>
        <dbReference type="EMBL" id="KAF0683786.1"/>
    </source>
</evidence>
<protein>
    <submittedName>
        <fullName evidence="2">Aste57867_24170 protein</fullName>
    </submittedName>
</protein>
<proteinExistence type="predicted"/>
<gene>
    <name evidence="2" type="primary">Aste57867_24170</name>
    <name evidence="1" type="ORF">As57867_024096</name>
    <name evidence="2" type="ORF">ASTE57867_24170</name>
</gene>
<accession>A0A485LPL1</accession>
<sequence>MNDALIRDRWTLEALRALRKRDSVRLKSVFHELPNAKINTTVIGARGGAPFDFGGEGFFDSRASSWATPSFKLVKHGDTLLTIALREEDPLSALALVEMGADINLANCDDESPLKMVWNVSLALQDDNGGAAHAHDYARLFAALASQLQ</sequence>
<evidence type="ECO:0000313" key="3">
    <source>
        <dbReference type="Proteomes" id="UP000332933"/>
    </source>
</evidence>
<organism evidence="2 3">
    <name type="scientific">Aphanomyces stellatus</name>
    <dbReference type="NCBI Taxonomy" id="120398"/>
    <lineage>
        <taxon>Eukaryota</taxon>
        <taxon>Sar</taxon>
        <taxon>Stramenopiles</taxon>
        <taxon>Oomycota</taxon>
        <taxon>Saprolegniomycetes</taxon>
        <taxon>Saprolegniales</taxon>
        <taxon>Verrucalvaceae</taxon>
        <taxon>Aphanomyces</taxon>
    </lineage>
</organism>
<dbReference type="EMBL" id="VJMH01007366">
    <property type="protein sequence ID" value="KAF0683786.1"/>
    <property type="molecule type" value="Genomic_DNA"/>
</dbReference>
<name>A0A485LPL1_9STRA</name>
<dbReference type="OrthoDB" id="69242at2759"/>
<evidence type="ECO:0000313" key="2">
    <source>
        <dbReference type="EMBL" id="VFU00812.1"/>
    </source>
</evidence>
<dbReference type="Proteomes" id="UP000332933">
    <property type="component" value="Unassembled WGS sequence"/>
</dbReference>
<dbReference type="EMBL" id="CAADRA010007392">
    <property type="protein sequence ID" value="VFU00812.1"/>
    <property type="molecule type" value="Genomic_DNA"/>
</dbReference>
<keyword evidence="3" id="KW-1185">Reference proteome</keyword>